<dbReference type="Pfam" id="PF00126">
    <property type="entry name" value="HTH_1"/>
    <property type="match status" value="1"/>
</dbReference>
<dbReference type="STRING" id="331113.SNE_A16270"/>
<dbReference type="PROSITE" id="PS50931">
    <property type="entry name" value="HTH_LYSR"/>
    <property type="match status" value="1"/>
</dbReference>
<evidence type="ECO:0000256" key="2">
    <source>
        <dbReference type="ARBA" id="ARBA00023015"/>
    </source>
</evidence>
<gene>
    <name evidence="7" type="primary">pecT</name>
    <name evidence="7" type="ordered locus">SNE_A16270</name>
</gene>
<protein>
    <submittedName>
        <fullName evidence="7">HTH-type transcriptional regulator pecT</fullName>
    </submittedName>
</protein>
<dbReference type="RefSeq" id="WP_013943970.1">
    <property type="nucleotide sequence ID" value="NC_015713.1"/>
</dbReference>
<keyword evidence="8" id="KW-1185">Reference proteome</keyword>
<evidence type="ECO:0000259" key="6">
    <source>
        <dbReference type="PROSITE" id="PS50931"/>
    </source>
</evidence>
<dbReference type="Pfam" id="PF03466">
    <property type="entry name" value="LysR_substrate"/>
    <property type="match status" value="1"/>
</dbReference>
<dbReference type="OrthoDB" id="9803735at2"/>
<evidence type="ECO:0000256" key="5">
    <source>
        <dbReference type="SAM" id="MobiDB-lite"/>
    </source>
</evidence>
<name>F8L9G7_SIMNZ</name>
<dbReference type="InterPro" id="IPR000847">
    <property type="entry name" value="LysR_HTH_N"/>
</dbReference>
<sequence>MIDYGIHCFIAVAKTKSFTRAADMVKRTQSAVTQQINKLERQLNKQLFHRGKEITLTKDGELFLPYAHKLSQLSKEVTDCFSKPELEGEITIGIPEDFATLFLSDILFDFTSLHPRIRLNVECDLTVRLYNSFRDGLFDIVVVKMSRPEDFHYGVEIWSESLEWVSAPQYLNTIDSINFLPLVLLPEPCVYRAQALAALEKANIPWKIVFNSPSYVGTTAAVKARIGVTALPKTLIPADLVPIEKNVLPELPDIHVSLLKKSSESPSIQTLESFILEKLGRASIHATNSKTTQRPTKRWQSYIKRSRSSRNRYD</sequence>
<dbReference type="KEGG" id="sng:SNE_A16270"/>
<keyword evidence="2" id="KW-0805">Transcription regulation</keyword>
<dbReference type="InterPro" id="IPR036390">
    <property type="entry name" value="WH_DNA-bd_sf"/>
</dbReference>
<organism evidence="7 8">
    <name type="scientific">Simkania negevensis (strain ATCC VR-1471 / DSM 27360 / Z)</name>
    <dbReference type="NCBI Taxonomy" id="331113"/>
    <lineage>
        <taxon>Bacteria</taxon>
        <taxon>Pseudomonadati</taxon>
        <taxon>Chlamydiota</taxon>
        <taxon>Chlamydiia</taxon>
        <taxon>Parachlamydiales</taxon>
        <taxon>Simkaniaceae</taxon>
        <taxon>Simkania</taxon>
    </lineage>
</organism>
<dbReference type="HOGENOM" id="CLU_039613_1_3_0"/>
<evidence type="ECO:0000313" key="8">
    <source>
        <dbReference type="Proteomes" id="UP000000496"/>
    </source>
</evidence>
<evidence type="ECO:0000256" key="3">
    <source>
        <dbReference type="ARBA" id="ARBA00023125"/>
    </source>
</evidence>
<dbReference type="Gene3D" id="1.10.10.10">
    <property type="entry name" value="Winged helix-like DNA-binding domain superfamily/Winged helix DNA-binding domain"/>
    <property type="match status" value="1"/>
</dbReference>
<evidence type="ECO:0000256" key="1">
    <source>
        <dbReference type="ARBA" id="ARBA00009437"/>
    </source>
</evidence>
<dbReference type="InterPro" id="IPR036388">
    <property type="entry name" value="WH-like_DNA-bd_sf"/>
</dbReference>
<reference key="1">
    <citation type="journal article" date="2011" name="Mol. Biol. Evol.">
        <title>Unity in variety -- the pan-genome of the Chlamydiae.</title>
        <authorList>
            <person name="Collingro A."/>
            <person name="Tischler P."/>
            <person name="Weinmaier T."/>
            <person name="Penz T."/>
            <person name="Heinz E."/>
            <person name="Brunham R.C."/>
            <person name="Read T.D."/>
            <person name="Bavoil P.M."/>
            <person name="Sachse K."/>
            <person name="Kahane S."/>
            <person name="Friedman M.G."/>
            <person name="Rattei T."/>
            <person name="Myers G.S.A."/>
            <person name="Horn M."/>
        </authorList>
    </citation>
    <scope>NUCLEOTIDE SEQUENCE</scope>
    <source>
        <strain>Z</strain>
    </source>
</reference>
<dbReference type="SUPFAM" id="SSF53850">
    <property type="entry name" value="Periplasmic binding protein-like II"/>
    <property type="match status" value="1"/>
</dbReference>
<keyword evidence="3" id="KW-0238">DNA-binding</keyword>
<dbReference type="PANTHER" id="PTHR30579">
    <property type="entry name" value="TRANSCRIPTIONAL REGULATOR"/>
    <property type="match status" value="1"/>
</dbReference>
<dbReference type="Proteomes" id="UP000000496">
    <property type="component" value="Chromosome gsn.131"/>
</dbReference>
<dbReference type="GO" id="GO:0003677">
    <property type="term" value="F:DNA binding"/>
    <property type="evidence" value="ECO:0007669"/>
    <property type="project" value="UniProtKB-KW"/>
</dbReference>
<dbReference type="PANTHER" id="PTHR30579:SF7">
    <property type="entry name" value="HTH-TYPE TRANSCRIPTIONAL REGULATOR LRHA-RELATED"/>
    <property type="match status" value="1"/>
</dbReference>
<evidence type="ECO:0000313" key="7">
    <source>
        <dbReference type="EMBL" id="CCB89504.1"/>
    </source>
</evidence>
<dbReference type="AlphaFoldDB" id="F8L9G7"/>
<dbReference type="InterPro" id="IPR005119">
    <property type="entry name" value="LysR_subst-bd"/>
</dbReference>
<dbReference type="eggNOG" id="COG0583">
    <property type="taxonomic scope" value="Bacteria"/>
</dbReference>
<feature type="compositionally biased region" description="Basic residues" evidence="5">
    <location>
        <begin position="304"/>
        <end position="314"/>
    </location>
</feature>
<evidence type="ECO:0000256" key="4">
    <source>
        <dbReference type="ARBA" id="ARBA00023163"/>
    </source>
</evidence>
<dbReference type="PRINTS" id="PR00039">
    <property type="entry name" value="HTHLYSR"/>
</dbReference>
<dbReference type="EMBL" id="FR872582">
    <property type="protein sequence ID" value="CCB89504.1"/>
    <property type="molecule type" value="Genomic_DNA"/>
</dbReference>
<accession>F8L9G7</accession>
<proteinExistence type="inferred from homology"/>
<dbReference type="Gene3D" id="3.40.190.10">
    <property type="entry name" value="Periplasmic binding protein-like II"/>
    <property type="match status" value="2"/>
</dbReference>
<dbReference type="SUPFAM" id="SSF46785">
    <property type="entry name" value="Winged helix' DNA-binding domain"/>
    <property type="match status" value="1"/>
</dbReference>
<dbReference type="GO" id="GO:0003700">
    <property type="term" value="F:DNA-binding transcription factor activity"/>
    <property type="evidence" value="ECO:0007669"/>
    <property type="project" value="InterPro"/>
</dbReference>
<feature type="domain" description="HTH lysR-type" evidence="6">
    <location>
        <begin position="1"/>
        <end position="57"/>
    </location>
</feature>
<feature type="region of interest" description="Disordered" evidence="5">
    <location>
        <begin position="286"/>
        <end position="314"/>
    </location>
</feature>
<dbReference type="InterPro" id="IPR050176">
    <property type="entry name" value="LTTR"/>
</dbReference>
<reference evidence="7 8" key="2">
    <citation type="journal article" date="2011" name="Mol. Biol. Evol.">
        <title>Unity in variety--the pan-genome of the Chlamydiae.</title>
        <authorList>
            <person name="Collingro A."/>
            <person name="Tischler P."/>
            <person name="Weinmaier T."/>
            <person name="Penz T."/>
            <person name="Heinz E."/>
            <person name="Brunham R.C."/>
            <person name="Read T.D."/>
            <person name="Bavoil P.M."/>
            <person name="Sachse K."/>
            <person name="Kahane S."/>
            <person name="Friedman M.G."/>
            <person name="Rattei T."/>
            <person name="Myers G.S."/>
            <person name="Horn M."/>
        </authorList>
    </citation>
    <scope>NUCLEOTIDE SEQUENCE [LARGE SCALE GENOMIC DNA]</scope>
    <source>
        <strain evidence="8">ATCC VR-1471 / Z</strain>
    </source>
</reference>
<keyword evidence="4" id="KW-0804">Transcription</keyword>
<comment type="similarity">
    <text evidence="1">Belongs to the LysR transcriptional regulatory family.</text>
</comment>